<gene>
    <name evidence="1" type="ORF">D5086_015790</name>
</gene>
<dbReference type="EMBL" id="RCHU02000008">
    <property type="protein sequence ID" value="KAL3581458.1"/>
    <property type="molecule type" value="Genomic_DNA"/>
</dbReference>
<evidence type="ECO:0000313" key="1">
    <source>
        <dbReference type="EMBL" id="KAL3581458.1"/>
    </source>
</evidence>
<dbReference type="Proteomes" id="UP000309997">
    <property type="component" value="Unassembled WGS sequence"/>
</dbReference>
<name>A0ACC4BS61_POPAL</name>
<evidence type="ECO:0000313" key="2">
    <source>
        <dbReference type="Proteomes" id="UP000309997"/>
    </source>
</evidence>
<sequence length="158" mass="17158">MADNPTSPAAGSHESGGEQSPRSGGDAKGSVRGGDGSSKRDAVGGLPGQNAQAITTFAVLCGVSASEAIYGFYPCFWVCYLLFSKLNARRLMKVPPPRLRGLSAGTAYDPSFHARQRVGFGFDFVNSVNWIFDLSLFIIDVFACELLWFLDFERQFFV</sequence>
<reference evidence="1 2" key="1">
    <citation type="journal article" date="2024" name="Plant Biotechnol. J.">
        <title>Genome and CRISPR/Cas9 system of a widespread forest tree (Populus alba) in the world.</title>
        <authorList>
            <person name="Liu Y.J."/>
            <person name="Jiang P.F."/>
            <person name="Han X.M."/>
            <person name="Li X.Y."/>
            <person name="Wang H.M."/>
            <person name="Wang Y.J."/>
            <person name="Wang X.X."/>
            <person name="Zeng Q.Y."/>
        </authorList>
    </citation>
    <scope>NUCLEOTIDE SEQUENCE [LARGE SCALE GENOMIC DNA]</scope>
    <source>
        <strain evidence="2">cv. PAL-ZL1</strain>
    </source>
</reference>
<keyword evidence="2" id="KW-1185">Reference proteome</keyword>
<protein>
    <submittedName>
        <fullName evidence="1">Uncharacterized protein</fullName>
    </submittedName>
</protein>
<organism evidence="1 2">
    <name type="scientific">Populus alba</name>
    <name type="common">White poplar</name>
    <dbReference type="NCBI Taxonomy" id="43335"/>
    <lineage>
        <taxon>Eukaryota</taxon>
        <taxon>Viridiplantae</taxon>
        <taxon>Streptophyta</taxon>
        <taxon>Embryophyta</taxon>
        <taxon>Tracheophyta</taxon>
        <taxon>Spermatophyta</taxon>
        <taxon>Magnoliopsida</taxon>
        <taxon>eudicotyledons</taxon>
        <taxon>Gunneridae</taxon>
        <taxon>Pentapetalae</taxon>
        <taxon>rosids</taxon>
        <taxon>fabids</taxon>
        <taxon>Malpighiales</taxon>
        <taxon>Salicaceae</taxon>
        <taxon>Saliceae</taxon>
        <taxon>Populus</taxon>
    </lineage>
</organism>
<comment type="caution">
    <text evidence="1">The sequence shown here is derived from an EMBL/GenBank/DDBJ whole genome shotgun (WGS) entry which is preliminary data.</text>
</comment>
<proteinExistence type="predicted"/>
<accession>A0ACC4BS61</accession>